<dbReference type="InterPro" id="IPR011250">
    <property type="entry name" value="OMP/PagP_B-barrel"/>
</dbReference>
<comment type="subcellular location">
    <subcellularLocation>
        <location evidence="1">Cell outer membrane</location>
    </subcellularLocation>
</comment>
<feature type="signal peptide" evidence="6">
    <location>
        <begin position="1"/>
        <end position="20"/>
    </location>
</feature>
<dbReference type="PANTHER" id="PTHR34001:SF3">
    <property type="entry name" value="BLL7405 PROTEIN"/>
    <property type="match status" value="1"/>
</dbReference>
<feature type="domain" description="Outer membrane protein beta-barrel" evidence="7">
    <location>
        <begin position="263"/>
        <end position="475"/>
    </location>
</feature>
<keyword evidence="2 6" id="KW-0732">Signal</keyword>
<feature type="chain" id="PRO_5024890038" evidence="6">
    <location>
        <begin position="21"/>
        <end position="479"/>
    </location>
</feature>
<dbReference type="Pfam" id="PF13505">
    <property type="entry name" value="OMP_b-brl"/>
    <property type="match status" value="2"/>
</dbReference>
<accession>A0A5P6NYH4</accession>
<dbReference type="KEGG" id="bbet:F8237_00360"/>
<dbReference type="Proteomes" id="UP000325641">
    <property type="component" value="Chromosome"/>
</dbReference>
<dbReference type="InterPro" id="IPR027385">
    <property type="entry name" value="Beta-barrel_OMP"/>
</dbReference>
<name>A0A5P6NYH4_9BRAD</name>
<dbReference type="EMBL" id="CP044543">
    <property type="protein sequence ID" value="QFI70956.1"/>
    <property type="molecule type" value="Genomic_DNA"/>
</dbReference>
<protein>
    <submittedName>
        <fullName evidence="8">Porin family protein</fullName>
    </submittedName>
</protein>
<evidence type="ECO:0000256" key="6">
    <source>
        <dbReference type="SAM" id="SignalP"/>
    </source>
</evidence>
<dbReference type="RefSeq" id="WP_151641876.1">
    <property type="nucleotide sequence ID" value="NZ_CP044543.1"/>
</dbReference>
<dbReference type="OrthoDB" id="9815357at2"/>
<sequence>MKLAGFSTAILLASCCAASAADLPVKYKAPPPALWSWSGLYGGVNAGYSFGRDTVREYPDLALPPAQGRVLPSGAIFGAQLGYNWQMGRFVWGLEGDLQWSGQRDTACGGVECFQNWNQENAANLYQHDVQWFSTARGRVGLANADTLLYLTGGAAWAGVRETTTVVRDDLPSSLIQRHVLGGWALGGGIEGRLSQAWTVKFEYLHLEFKPSTVAGRVSASSGNFGFDFVDRVDSRVTDNIVRIGLNYRLLDGSGTGLPQPDPAMTAWRWSGLYAGLNGGYGAGNTSFKQFYYFDPAAAPLPGELTHYTSSYARDKASLQGALAGGQIGYAWQLDHIVFGLEGDAAWSGQKDTVAYDTLSQKFNWFATARARVGWAQRGYLLYVTGGAAFAEIGETDVGLGTDVANFKLTKTGWVAGAGLEAWLTGRWTGKIEYLHADLGNMNNTFNYQAVVFGTAAQGTQSTVRNDLIRIGLNYKLMD</sequence>
<evidence type="ECO:0000256" key="5">
    <source>
        <dbReference type="ARBA" id="ARBA00038306"/>
    </source>
</evidence>
<dbReference type="PANTHER" id="PTHR34001">
    <property type="entry name" value="BLL7405 PROTEIN"/>
    <property type="match status" value="1"/>
</dbReference>
<evidence type="ECO:0000256" key="1">
    <source>
        <dbReference type="ARBA" id="ARBA00004442"/>
    </source>
</evidence>
<proteinExistence type="inferred from homology"/>
<dbReference type="InterPro" id="IPR051692">
    <property type="entry name" value="OMP-like"/>
</dbReference>
<feature type="domain" description="Outer membrane protein beta-barrel" evidence="7">
    <location>
        <begin position="9"/>
        <end position="227"/>
    </location>
</feature>
<comment type="similarity">
    <text evidence="5">Belongs to the Omp25/RopB family.</text>
</comment>
<organism evidence="8 9">
    <name type="scientific">Bradyrhizobium betae</name>
    <dbReference type="NCBI Taxonomy" id="244734"/>
    <lineage>
        <taxon>Bacteria</taxon>
        <taxon>Pseudomonadati</taxon>
        <taxon>Pseudomonadota</taxon>
        <taxon>Alphaproteobacteria</taxon>
        <taxon>Hyphomicrobiales</taxon>
        <taxon>Nitrobacteraceae</taxon>
        <taxon>Bradyrhizobium</taxon>
    </lineage>
</organism>
<dbReference type="PROSITE" id="PS51257">
    <property type="entry name" value="PROKAR_LIPOPROTEIN"/>
    <property type="match status" value="1"/>
</dbReference>
<evidence type="ECO:0000256" key="2">
    <source>
        <dbReference type="ARBA" id="ARBA00022729"/>
    </source>
</evidence>
<keyword evidence="4" id="KW-0998">Cell outer membrane</keyword>
<dbReference type="SUPFAM" id="SSF56925">
    <property type="entry name" value="OMPA-like"/>
    <property type="match status" value="2"/>
</dbReference>
<evidence type="ECO:0000259" key="7">
    <source>
        <dbReference type="Pfam" id="PF13505"/>
    </source>
</evidence>
<gene>
    <name evidence="8" type="ORF">F8237_00360</name>
</gene>
<evidence type="ECO:0000256" key="4">
    <source>
        <dbReference type="ARBA" id="ARBA00023237"/>
    </source>
</evidence>
<dbReference type="GO" id="GO:0009279">
    <property type="term" value="C:cell outer membrane"/>
    <property type="evidence" value="ECO:0007669"/>
    <property type="project" value="UniProtKB-SubCell"/>
</dbReference>
<evidence type="ECO:0000313" key="8">
    <source>
        <dbReference type="EMBL" id="QFI70956.1"/>
    </source>
</evidence>
<evidence type="ECO:0000256" key="3">
    <source>
        <dbReference type="ARBA" id="ARBA00023136"/>
    </source>
</evidence>
<evidence type="ECO:0000313" key="9">
    <source>
        <dbReference type="Proteomes" id="UP000325641"/>
    </source>
</evidence>
<dbReference type="AlphaFoldDB" id="A0A5P6NYH4"/>
<dbReference type="Gene3D" id="2.40.160.20">
    <property type="match status" value="2"/>
</dbReference>
<keyword evidence="3" id="KW-0472">Membrane</keyword>
<reference evidence="9" key="1">
    <citation type="submission" date="2019-10" db="EMBL/GenBank/DDBJ databases">
        <title>Complete Genome Sequence of Bradyrhizobium betae type strain PL7HG1T.</title>
        <authorList>
            <person name="Bromfield E.S.P."/>
            <person name="Cloutier S."/>
        </authorList>
    </citation>
    <scope>NUCLEOTIDE SEQUENCE [LARGE SCALE GENOMIC DNA]</scope>
    <source>
        <strain evidence="9">PL7HG1</strain>
    </source>
</reference>